<dbReference type="Proteomes" id="UP000663828">
    <property type="component" value="Unassembled WGS sequence"/>
</dbReference>
<gene>
    <name evidence="1" type="ORF">XAT740_LOCUS16570</name>
</gene>
<dbReference type="AlphaFoldDB" id="A0A814LPC7"/>
<protein>
    <submittedName>
        <fullName evidence="1">Uncharacterized protein</fullName>
    </submittedName>
</protein>
<comment type="caution">
    <text evidence="1">The sequence shown here is derived from an EMBL/GenBank/DDBJ whole genome shotgun (WGS) entry which is preliminary data.</text>
</comment>
<accession>A0A814LPC7</accession>
<reference evidence="1" key="1">
    <citation type="submission" date="2021-02" db="EMBL/GenBank/DDBJ databases">
        <authorList>
            <person name="Nowell W R."/>
        </authorList>
    </citation>
    <scope>NUCLEOTIDE SEQUENCE</scope>
</reference>
<dbReference type="EMBL" id="CAJNOR010001059">
    <property type="protein sequence ID" value="CAF1066484.1"/>
    <property type="molecule type" value="Genomic_DNA"/>
</dbReference>
<organism evidence="1 2">
    <name type="scientific">Adineta ricciae</name>
    <name type="common">Rotifer</name>
    <dbReference type="NCBI Taxonomy" id="249248"/>
    <lineage>
        <taxon>Eukaryota</taxon>
        <taxon>Metazoa</taxon>
        <taxon>Spiralia</taxon>
        <taxon>Gnathifera</taxon>
        <taxon>Rotifera</taxon>
        <taxon>Eurotatoria</taxon>
        <taxon>Bdelloidea</taxon>
        <taxon>Adinetida</taxon>
        <taxon>Adinetidae</taxon>
        <taxon>Adineta</taxon>
    </lineage>
</organism>
<proteinExistence type="predicted"/>
<sequence length="301" mass="34266">MKGKWMDDQFTDHWSDGLAPVIFSINTRTTCTTKKTPYQLVFGQDIRAGRHHWNWIHESAKRNNIIINDLLIDKFGEAYLENSNEDIQTFTISESITEDLAILESTGSEKLNEINAKTETNVLSTNQTITTEIRHESQRESARVNYIKCQTKRQKIYDEEMKKIAESYRVGDLVGVSINKVDRTNCDPKVMPCIIEKKTNDQNNTNFYLITPYGRLSNPFPIHHLIPMSGVKPKELENIVYDTLPTITLVQASKLFARGQSTAVCDCKTGCVKKICPCRRASVACSTKCHVKRPNCSNNQN</sequence>
<name>A0A814LPC7_ADIRI</name>
<evidence type="ECO:0000313" key="2">
    <source>
        <dbReference type="Proteomes" id="UP000663828"/>
    </source>
</evidence>
<keyword evidence="2" id="KW-1185">Reference proteome</keyword>
<evidence type="ECO:0000313" key="1">
    <source>
        <dbReference type="EMBL" id="CAF1066484.1"/>
    </source>
</evidence>